<dbReference type="STRING" id="1166018.FAES_4660"/>
<dbReference type="PANTHER" id="PTHR38011:SF11">
    <property type="entry name" value="2,5-DIAMINO-6-RIBOSYLAMINO-4(3H)-PYRIMIDINONE 5'-PHOSPHATE REDUCTASE"/>
    <property type="match status" value="1"/>
</dbReference>
<dbReference type="EMBL" id="HE796683">
    <property type="protein sequence ID" value="CCH02659.1"/>
    <property type="molecule type" value="Genomic_DNA"/>
</dbReference>
<dbReference type="SUPFAM" id="SSF53597">
    <property type="entry name" value="Dihydrofolate reductase-like"/>
    <property type="match status" value="1"/>
</dbReference>
<sequence>MRTLNLQVQVTVDGFMAGPNGEMDWMTFPWTDDIGQYVTALSAPVDTILLGRKLAEGFIPHWAAHPDEPGADLFNNAPKVVFTKTLDASPWPNARLANGDLATEINALKSQPGGDLITYGGGTFVASLIRAGLIDNLHLFVNPAAIGNGMPVFGGLDTTQALTLMKAVAFDCGIVVLHYQPKRSE</sequence>
<dbReference type="Pfam" id="PF01872">
    <property type="entry name" value="RibD_C"/>
    <property type="match status" value="1"/>
</dbReference>
<keyword evidence="3" id="KW-1185">Reference proteome</keyword>
<dbReference type="RefSeq" id="WP_015333758.1">
    <property type="nucleotide sequence ID" value="NC_020054.1"/>
</dbReference>
<dbReference type="OrthoDB" id="195113at2"/>
<reference evidence="2 3" key="1">
    <citation type="journal article" date="2012" name="J. Bacteriol.">
        <title>Genome Sequence of Fibrella aestuarina BUZ 2T, a Filamentous Marine Bacterium.</title>
        <authorList>
            <person name="Filippini M."/>
            <person name="Qi W."/>
            <person name="Blom J."/>
            <person name="Goesmann A."/>
            <person name="Smits T.H."/>
            <person name="Bagheri H.C."/>
        </authorList>
    </citation>
    <scope>NUCLEOTIDE SEQUENCE [LARGE SCALE GENOMIC DNA]</scope>
    <source>
        <strain evidence="3">BUZ 2T</strain>
    </source>
</reference>
<gene>
    <name evidence="2" type="ORF">FAES_4660</name>
</gene>
<dbReference type="Gene3D" id="3.40.430.10">
    <property type="entry name" value="Dihydrofolate Reductase, subunit A"/>
    <property type="match status" value="1"/>
</dbReference>
<protein>
    <recommendedName>
        <fullName evidence="1">Bacterial bifunctional deaminase-reductase C-terminal domain-containing protein</fullName>
    </recommendedName>
</protein>
<name>I0KEV6_9BACT</name>
<dbReference type="GO" id="GO:0009231">
    <property type="term" value="P:riboflavin biosynthetic process"/>
    <property type="evidence" value="ECO:0007669"/>
    <property type="project" value="InterPro"/>
</dbReference>
<proteinExistence type="predicted"/>
<dbReference type="HOGENOM" id="CLU_043966_1_2_10"/>
<dbReference type="InterPro" id="IPR024072">
    <property type="entry name" value="DHFR-like_dom_sf"/>
</dbReference>
<feature type="domain" description="Bacterial bifunctional deaminase-reductase C-terminal" evidence="1">
    <location>
        <begin position="3"/>
        <end position="176"/>
    </location>
</feature>
<dbReference type="AlphaFoldDB" id="I0KEV6"/>
<evidence type="ECO:0000259" key="1">
    <source>
        <dbReference type="Pfam" id="PF01872"/>
    </source>
</evidence>
<accession>I0KEV6</accession>
<dbReference type="KEGG" id="fae:FAES_4660"/>
<dbReference type="PANTHER" id="PTHR38011">
    <property type="entry name" value="DIHYDROFOLATE REDUCTASE FAMILY PROTEIN (AFU_ORTHOLOGUE AFUA_8G06820)"/>
    <property type="match status" value="1"/>
</dbReference>
<dbReference type="InterPro" id="IPR050765">
    <property type="entry name" value="Riboflavin_Biosynth_HTPR"/>
</dbReference>
<dbReference type="Proteomes" id="UP000011058">
    <property type="component" value="Chromosome"/>
</dbReference>
<dbReference type="GO" id="GO:0008703">
    <property type="term" value="F:5-amino-6-(5-phosphoribosylamino)uracil reductase activity"/>
    <property type="evidence" value="ECO:0007669"/>
    <property type="project" value="InterPro"/>
</dbReference>
<evidence type="ECO:0000313" key="2">
    <source>
        <dbReference type="EMBL" id="CCH02659.1"/>
    </source>
</evidence>
<organism evidence="2 3">
    <name type="scientific">Fibrella aestuarina BUZ 2</name>
    <dbReference type="NCBI Taxonomy" id="1166018"/>
    <lineage>
        <taxon>Bacteria</taxon>
        <taxon>Pseudomonadati</taxon>
        <taxon>Bacteroidota</taxon>
        <taxon>Cytophagia</taxon>
        <taxon>Cytophagales</taxon>
        <taxon>Spirosomataceae</taxon>
        <taxon>Fibrella</taxon>
    </lineage>
</organism>
<evidence type="ECO:0000313" key="3">
    <source>
        <dbReference type="Proteomes" id="UP000011058"/>
    </source>
</evidence>
<dbReference type="InterPro" id="IPR002734">
    <property type="entry name" value="RibDG_C"/>
</dbReference>
<dbReference type="eggNOG" id="COG0262">
    <property type="taxonomic scope" value="Bacteria"/>
</dbReference>